<proteinExistence type="predicted"/>
<reference evidence="2" key="1">
    <citation type="journal article" date="2020" name="Stud. Mycol.">
        <title>101 Dothideomycetes genomes: a test case for predicting lifestyles and emergence of pathogens.</title>
        <authorList>
            <person name="Haridas S."/>
            <person name="Albert R."/>
            <person name="Binder M."/>
            <person name="Bloem J."/>
            <person name="Labutti K."/>
            <person name="Salamov A."/>
            <person name="Andreopoulos B."/>
            <person name="Baker S."/>
            <person name="Barry K."/>
            <person name="Bills G."/>
            <person name="Bluhm B."/>
            <person name="Cannon C."/>
            <person name="Castanera R."/>
            <person name="Culley D."/>
            <person name="Daum C."/>
            <person name="Ezra D."/>
            <person name="Gonzalez J."/>
            <person name="Henrissat B."/>
            <person name="Kuo A."/>
            <person name="Liang C."/>
            <person name="Lipzen A."/>
            <person name="Lutzoni F."/>
            <person name="Magnuson J."/>
            <person name="Mondo S."/>
            <person name="Nolan M."/>
            <person name="Ohm R."/>
            <person name="Pangilinan J."/>
            <person name="Park H.-J."/>
            <person name="Ramirez L."/>
            <person name="Alfaro M."/>
            <person name="Sun H."/>
            <person name="Tritt A."/>
            <person name="Yoshinaga Y."/>
            <person name="Zwiers L.-H."/>
            <person name="Turgeon B."/>
            <person name="Goodwin S."/>
            <person name="Spatafora J."/>
            <person name="Crous P."/>
            <person name="Grigoriev I."/>
        </authorList>
    </citation>
    <scope>NUCLEOTIDE SEQUENCE</scope>
    <source>
        <strain evidence="2">CBS 113979</strain>
    </source>
</reference>
<organism evidence="2 3">
    <name type="scientific">Aulographum hederae CBS 113979</name>
    <dbReference type="NCBI Taxonomy" id="1176131"/>
    <lineage>
        <taxon>Eukaryota</taxon>
        <taxon>Fungi</taxon>
        <taxon>Dikarya</taxon>
        <taxon>Ascomycota</taxon>
        <taxon>Pezizomycotina</taxon>
        <taxon>Dothideomycetes</taxon>
        <taxon>Pleosporomycetidae</taxon>
        <taxon>Aulographales</taxon>
        <taxon>Aulographaceae</taxon>
    </lineage>
</organism>
<dbReference type="EMBL" id="ML977172">
    <property type="protein sequence ID" value="KAF1983765.1"/>
    <property type="molecule type" value="Genomic_DNA"/>
</dbReference>
<sequence>MARWRLAAAVEEIRYHHHHHEKRPTESPRAEFQQAHSRLGAVEEGAYYHRLRRPKVGSPQGASGDEEVGVSPRRPKACLRWVAVVEDSAWDRRM</sequence>
<evidence type="ECO:0000256" key="1">
    <source>
        <dbReference type="SAM" id="MobiDB-lite"/>
    </source>
</evidence>
<dbReference type="Proteomes" id="UP000800041">
    <property type="component" value="Unassembled WGS sequence"/>
</dbReference>
<accession>A0A6G1GS58</accession>
<feature type="region of interest" description="Disordered" evidence="1">
    <location>
        <begin position="15"/>
        <end position="35"/>
    </location>
</feature>
<gene>
    <name evidence="2" type="ORF">K402DRAFT_155409</name>
</gene>
<name>A0A6G1GS58_9PEZI</name>
<evidence type="ECO:0000313" key="2">
    <source>
        <dbReference type="EMBL" id="KAF1983765.1"/>
    </source>
</evidence>
<protein>
    <submittedName>
        <fullName evidence="2">Uncharacterized protein</fullName>
    </submittedName>
</protein>
<feature type="region of interest" description="Disordered" evidence="1">
    <location>
        <begin position="51"/>
        <end position="71"/>
    </location>
</feature>
<keyword evidence="3" id="KW-1185">Reference proteome</keyword>
<dbReference type="AlphaFoldDB" id="A0A6G1GS58"/>
<evidence type="ECO:0000313" key="3">
    <source>
        <dbReference type="Proteomes" id="UP000800041"/>
    </source>
</evidence>